<keyword evidence="3" id="KW-1185">Reference proteome</keyword>
<dbReference type="RefSeq" id="YP_010061530.1">
    <property type="nucleotide sequence ID" value="NC_054784.1"/>
</dbReference>
<dbReference type="Proteomes" id="UP000293430">
    <property type="component" value="Segment"/>
</dbReference>
<name>A0A481W1L2_9CAUD</name>
<evidence type="ECO:0000313" key="3">
    <source>
        <dbReference type="Proteomes" id="UP000293430"/>
    </source>
</evidence>
<proteinExistence type="predicted"/>
<evidence type="ECO:0000256" key="1">
    <source>
        <dbReference type="SAM" id="MobiDB-lite"/>
    </source>
</evidence>
<sequence>MQEPEGGMPDFDPNGPPCAPYPTEILNLGRFRWLAQDGHVIELPESELAWAQQQAEIAAEDGEDPQTAAGSMFGDGTSLNPRTLAFWEEAALRGGHTLSDLLI</sequence>
<dbReference type="EMBL" id="MK524530">
    <property type="protein sequence ID" value="QBJ00193.1"/>
    <property type="molecule type" value="Genomic_DNA"/>
</dbReference>
<dbReference type="KEGG" id="vg:64871149"/>
<dbReference type="GeneID" id="64871149"/>
<accession>A0A481W1L2</accession>
<protein>
    <submittedName>
        <fullName evidence="2">Uncharacterized protein</fullName>
    </submittedName>
</protein>
<gene>
    <name evidence="2" type="primary">3</name>
    <name evidence="2" type="ORF">SEA_PHARAOH_3</name>
</gene>
<organism evidence="2 3">
    <name type="scientific">Mycobacterium phage Pharaoh</name>
    <dbReference type="NCBI Taxonomy" id="2530140"/>
    <lineage>
        <taxon>Viruses</taxon>
        <taxon>Duplodnaviria</taxon>
        <taxon>Heunggongvirae</taxon>
        <taxon>Uroviricota</taxon>
        <taxon>Caudoviricetes</taxon>
        <taxon>Pharaohvirus</taxon>
        <taxon>Pharaohvirus pharaoh</taxon>
    </lineage>
</organism>
<reference evidence="2 3" key="1">
    <citation type="submission" date="2019-02" db="EMBL/GenBank/DDBJ databases">
        <authorList>
            <person name="Liuzzo S."/>
            <person name="Smith M.A."/>
            <person name="Garlena R.A."/>
            <person name="Russell D.A."/>
            <person name="Pope W.H."/>
            <person name="Jacobs-Sera D."/>
            <person name="Hatfull G.F."/>
        </authorList>
    </citation>
    <scope>NUCLEOTIDE SEQUENCE [LARGE SCALE GENOMIC DNA]</scope>
</reference>
<feature type="region of interest" description="Disordered" evidence="1">
    <location>
        <begin position="1"/>
        <end position="20"/>
    </location>
</feature>
<evidence type="ECO:0000313" key="2">
    <source>
        <dbReference type="EMBL" id="QBJ00193.1"/>
    </source>
</evidence>